<dbReference type="InterPro" id="IPR050453">
    <property type="entry name" value="LIM_Homeobox_TF"/>
</dbReference>
<evidence type="ECO:0000313" key="13">
    <source>
        <dbReference type="Proteomes" id="UP000245119"/>
    </source>
</evidence>
<proteinExistence type="predicted"/>
<evidence type="ECO:0000256" key="5">
    <source>
        <dbReference type="ARBA" id="ARBA00023038"/>
    </source>
</evidence>
<dbReference type="EMBL" id="PZQS01000011">
    <property type="protein sequence ID" value="PVD21963.1"/>
    <property type="molecule type" value="Genomic_DNA"/>
</dbReference>
<keyword evidence="8" id="KW-0539">Nucleus</keyword>
<feature type="domain" description="LIM zinc-binding" evidence="11">
    <location>
        <begin position="49"/>
        <end position="110"/>
    </location>
</feature>
<dbReference type="CDD" id="cd09369">
    <property type="entry name" value="LIM1_Lhx2_Lhx9"/>
    <property type="match status" value="1"/>
</dbReference>
<evidence type="ECO:0000256" key="3">
    <source>
        <dbReference type="ARBA" id="ARBA00022737"/>
    </source>
</evidence>
<evidence type="ECO:0000256" key="4">
    <source>
        <dbReference type="ARBA" id="ARBA00022833"/>
    </source>
</evidence>
<name>A0A2T7NLB9_POMCA</name>
<evidence type="ECO:0000256" key="6">
    <source>
        <dbReference type="ARBA" id="ARBA00023125"/>
    </source>
</evidence>
<dbReference type="AlphaFoldDB" id="A0A2T7NLB9"/>
<dbReference type="STRING" id="400727.A0A2T7NLB9"/>
<dbReference type="Gene3D" id="2.10.110.10">
    <property type="entry name" value="Cysteine Rich Protein"/>
    <property type="match status" value="2"/>
</dbReference>
<evidence type="ECO:0000256" key="9">
    <source>
        <dbReference type="PROSITE-ProRule" id="PRU00125"/>
    </source>
</evidence>
<keyword evidence="13" id="KW-1185">Reference proteome</keyword>
<dbReference type="Pfam" id="PF00412">
    <property type="entry name" value="LIM"/>
    <property type="match status" value="2"/>
</dbReference>
<keyword evidence="5 9" id="KW-0440">LIM domain</keyword>
<dbReference type="GO" id="GO:0000977">
    <property type="term" value="F:RNA polymerase II transcription regulatory region sequence-specific DNA binding"/>
    <property type="evidence" value="ECO:0007669"/>
    <property type="project" value="TreeGrafter"/>
</dbReference>
<accession>A0A2T7NLB9</accession>
<dbReference type="GO" id="GO:0030182">
    <property type="term" value="P:neuron differentiation"/>
    <property type="evidence" value="ECO:0007669"/>
    <property type="project" value="TreeGrafter"/>
</dbReference>
<reference evidence="12 13" key="1">
    <citation type="submission" date="2018-04" db="EMBL/GenBank/DDBJ databases">
        <title>The genome of golden apple snail Pomacea canaliculata provides insight into stress tolerance and invasive adaptation.</title>
        <authorList>
            <person name="Liu C."/>
            <person name="Liu B."/>
            <person name="Ren Y."/>
            <person name="Zhang Y."/>
            <person name="Wang H."/>
            <person name="Li S."/>
            <person name="Jiang F."/>
            <person name="Yin L."/>
            <person name="Zhang G."/>
            <person name="Qian W."/>
            <person name="Fan W."/>
        </authorList>
    </citation>
    <scope>NUCLEOTIDE SEQUENCE [LARGE SCALE GENOMIC DNA]</scope>
    <source>
        <strain evidence="12">SZHN2017</strain>
        <tissue evidence="12">Muscle</tissue>
    </source>
</reference>
<feature type="region of interest" description="Disordered" evidence="10">
    <location>
        <begin position="206"/>
        <end position="225"/>
    </location>
</feature>
<dbReference type="GO" id="GO:0046872">
    <property type="term" value="F:metal ion binding"/>
    <property type="evidence" value="ECO:0007669"/>
    <property type="project" value="UniProtKB-KW"/>
</dbReference>
<keyword evidence="6" id="KW-0238">DNA-binding</keyword>
<protein>
    <recommendedName>
        <fullName evidence="11">LIM zinc-binding domain-containing protein</fullName>
    </recommendedName>
</protein>
<dbReference type="FunFam" id="2.10.110.10:FF:000033">
    <property type="entry name" value="LIM/homeobox protein Lhx9 isoform X2"/>
    <property type="match status" value="1"/>
</dbReference>
<evidence type="ECO:0000313" key="12">
    <source>
        <dbReference type="EMBL" id="PVD21963.1"/>
    </source>
</evidence>
<keyword evidence="2 9" id="KW-0479">Metal-binding</keyword>
<keyword evidence="3" id="KW-0677">Repeat</keyword>
<comment type="caution">
    <text evidence="12">The sequence shown here is derived from an EMBL/GenBank/DDBJ whole genome shotgun (WGS) entry which is preliminary data.</text>
</comment>
<feature type="domain" description="LIM zinc-binding" evidence="11">
    <location>
        <begin position="111"/>
        <end position="173"/>
    </location>
</feature>
<evidence type="ECO:0000256" key="2">
    <source>
        <dbReference type="ARBA" id="ARBA00022723"/>
    </source>
</evidence>
<evidence type="ECO:0000256" key="7">
    <source>
        <dbReference type="ARBA" id="ARBA00023155"/>
    </source>
</evidence>
<dbReference type="GO" id="GO:0005634">
    <property type="term" value="C:nucleus"/>
    <property type="evidence" value="ECO:0007669"/>
    <property type="project" value="UniProtKB-SubCell"/>
</dbReference>
<dbReference type="PROSITE" id="PS00478">
    <property type="entry name" value="LIM_DOMAIN_1"/>
    <property type="match status" value="1"/>
</dbReference>
<keyword evidence="4 9" id="KW-0862">Zinc</keyword>
<dbReference type="OrthoDB" id="9990008at2759"/>
<dbReference type="PANTHER" id="PTHR24208">
    <property type="entry name" value="LIM/HOMEOBOX PROTEIN LHX"/>
    <property type="match status" value="1"/>
</dbReference>
<dbReference type="FunFam" id="2.10.110.10:FF:000136">
    <property type="entry name" value="LIM domain family"/>
    <property type="match status" value="1"/>
</dbReference>
<comment type="subcellular location">
    <subcellularLocation>
        <location evidence="1">Nucleus</location>
    </subcellularLocation>
</comment>
<gene>
    <name evidence="12" type="ORF">C0Q70_17766</name>
</gene>
<evidence type="ECO:0000259" key="11">
    <source>
        <dbReference type="PROSITE" id="PS50023"/>
    </source>
</evidence>
<dbReference type="SUPFAM" id="SSF57716">
    <property type="entry name" value="Glucocorticoid receptor-like (DNA-binding domain)"/>
    <property type="match status" value="2"/>
</dbReference>
<keyword evidence="7" id="KW-0371">Homeobox</keyword>
<evidence type="ECO:0000256" key="1">
    <source>
        <dbReference type="ARBA" id="ARBA00004123"/>
    </source>
</evidence>
<evidence type="ECO:0000256" key="8">
    <source>
        <dbReference type="ARBA" id="ARBA00023242"/>
    </source>
</evidence>
<dbReference type="SMART" id="SM00132">
    <property type="entry name" value="LIM"/>
    <property type="match status" value="2"/>
</dbReference>
<sequence length="274" mass="30476">MLSLLTTFNFTTYIYRSAEDLLTTELWSLLQRGPPLMGGGASGDEQPPGVCAGCGRRIVDRYYLQAVDKQWHVQCLTCSDCHYRLDSELTCFARDGQIYCKEDYYRRFAMKRCSRCHQGISANELVMRARDQVFHLMCFSCTACHRTLTPGEEFGLRDNQVYCRTDYELMFQGDYIPSLSPGIGGPAGLSTHSPNPNGPIPFYNGVGAVQKGRPRKRKSPLPDGDGCTNMDCNQNSCMLNTVLRPTLGLVASVEAVTCAIRVLSSALERVVLNP</sequence>
<dbReference type="InterPro" id="IPR001781">
    <property type="entry name" value="Znf_LIM"/>
</dbReference>
<organism evidence="12 13">
    <name type="scientific">Pomacea canaliculata</name>
    <name type="common">Golden apple snail</name>
    <dbReference type="NCBI Taxonomy" id="400727"/>
    <lineage>
        <taxon>Eukaryota</taxon>
        <taxon>Metazoa</taxon>
        <taxon>Spiralia</taxon>
        <taxon>Lophotrochozoa</taxon>
        <taxon>Mollusca</taxon>
        <taxon>Gastropoda</taxon>
        <taxon>Caenogastropoda</taxon>
        <taxon>Architaenioglossa</taxon>
        <taxon>Ampullarioidea</taxon>
        <taxon>Ampullariidae</taxon>
        <taxon>Pomacea</taxon>
    </lineage>
</organism>
<evidence type="ECO:0000256" key="10">
    <source>
        <dbReference type="SAM" id="MobiDB-lite"/>
    </source>
</evidence>
<dbReference type="PANTHER" id="PTHR24208:SF168">
    <property type="entry name" value="PROTEIN APTEROUS"/>
    <property type="match status" value="1"/>
</dbReference>
<dbReference type="PROSITE" id="PS50023">
    <property type="entry name" value="LIM_DOMAIN_2"/>
    <property type="match status" value="2"/>
</dbReference>
<dbReference type="GO" id="GO:0000981">
    <property type="term" value="F:DNA-binding transcription factor activity, RNA polymerase II-specific"/>
    <property type="evidence" value="ECO:0007669"/>
    <property type="project" value="TreeGrafter"/>
</dbReference>
<dbReference type="Proteomes" id="UP000245119">
    <property type="component" value="Linkage Group LG11"/>
</dbReference>